<dbReference type="AlphaFoldDB" id="A0A0D1LEQ6"/>
<dbReference type="Pfam" id="PF02470">
    <property type="entry name" value="MlaD"/>
    <property type="match status" value="1"/>
</dbReference>
<dbReference type="InterPro" id="IPR005693">
    <property type="entry name" value="Mce"/>
</dbReference>
<dbReference type="Pfam" id="PF11887">
    <property type="entry name" value="Mce4_CUP1"/>
    <property type="match status" value="1"/>
</dbReference>
<protein>
    <submittedName>
        <fullName evidence="5">Mammalian cell entry protein</fullName>
    </submittedName>
</protein>
<feature type="compositionally biased region" description="Pro residues" evidence="1">
    <location>
        <begin position="376"/>
        <end position="385"/>
    </location>
</feature>
<gene>
    <name evidence="5" type="ORF">TL10_10295</name>
</gene>
<reference evidence="5 6" key="1">
    <citation type="submission" date="2015-01" db="EMBL/GenBank/DDBJ databases">
        <title>Genome sequence of Mycobacterium llatzerense and Mycobacterium immunogenum recovered from brain abscess.</title>
        <authorList>
            <person name="Greninger A.L."/>
            <person name="Langelier C."/>
            <person name="Cunningham G."/>
            <person name="Chiu C.Y."/>
            <person name="Miller S."/>
        </authorList>
    </citation>
    <scope>NUCLEOTIDE SEQUENCE [LARGE SCALE GENOMIC DNA]</scope>
    <source>
        <strain evidence="5 6">CLUC14</strain>
    </source>
</reference>
<keyword evidence="6" id="KW-1185">Reference proteome</keyword>
<sequence>MHAEVRTIEGSDRVRRGMMGLAAVALVTAVGASVTTVPMLFAAPTYYGQFTDTGGLVVGDFVRIDGVNVGQVKTMDIDRDKVIIGFQIGTNTIGSDSRALIKTETILGRKAIEIEPKGGHKLPPRGVLPLGQTSTPYQIYDAIFDVTRASQGWDTKTIKDSLNVLSETADQTSPHLTAALEGVQKLSETIGKRDDEVRSLLANANKIATVLSDRSGQVNALLVNAQTLLHALNQRGEAVGLLLERVSKVSNQLQATIDENPNINHVLEQLRTISDILVARKQDLSDTLVSAGKFVASLSEAIASGPYFKVMVENILPPQLMQPFVDAAFKKRGLNPEDFWRSAGLPEAQWPDPNGKRFANGAPPPAPPKLEGTPEHPGPAVPPGSPCSYTPGPGADPSPADPLPCSHLTVGPFGNNPYGDNYGAPNVIASQPNPAGVPTGPGVPSAAFPGQPAENVPGTPVPLPPAPVGARTVPLTPQPGDSDIAPGFAPIPGPLIAPPAPPGPGPNAAPAGTAPLPGNPPFLPPGSQG</sequence>
<organism evidence="5 6">
    <name type="scientific">Mycolicibacterium llatzerense</name>
    <dbReference type="NCBI Taxonomy" id="280871"/>
    <lineage>
        <taxon>Bacteria</taxon>
        <taxon>Bacillati</taxon>
        <taxon>Actinomycetota</taxon>
        <taxon>Actinomycetes</taxon>
        <taxon>Mycobacteriales</taxon>
        <taxon>Mycobacteriaceae</taxon>
        <taxon>Mycolicibacterium</taxon>
    </lineage>
</organism>
<comment type="caution">
    <text evidence="5">The sequence shown here is derived from an EMBL/GenBank/DDBJ whole genome shotgun (WGS) entry which is preliminary data.</text>
</comment>
<feature type="region of interest" description="Disordered" evidence="1">
    <location>
        <begin position="421"/>
        <end position="529"/>
    </location>
</feature>
<feature type="domain" description="Mammalian cell entry C-terminal" evidence="4">
    <location>
        <begin position="121"/>
        <end position="300"/>
    </location>
</feature>
<dbReference type="Proteomes" id="UP000032221">
    <property type="component" value="Unassembled WGS sequence"/>
</dbReference>
<dbReference type="PANTHER" id="PTHR33371:SF18">
    <property type="entry name" value="MCE-FAMILY PROTEIN MCE3C"/>
    <property type="match status" value="1"/>
</dbReference>
<accession>A0A0D1LEQ6</accession>
<dbReference type="PRINTS" id="PR01782">
    <property type="entry name" value="MCEVIRFACTOR"/>
</dbReference>
<evidence type="ECO:0000256" key="1">
    <source>
        <dbReference type="SAM" id="MobiDB-lite"/>
    </source>
</evidence>
<feature type="region of interest" description="Disordered" evidence="1">
    <location>
        <begin position="343"/>
        <end position="406"/>
    </location>
</feature>
<feature type="transmembrane region" description="Helical" evidence="2">
    <location>
        <begin position="21"/>
        <end position="41"/>
    </location>
</feature>
<keyword evidence="2" id="KW-1133">Transmembrane helix</keyword>
<dbReference type="InterPro" id="IPR003399">
    <property type="entry name" value="Mce/MlaD"/>
</dbReference>
<feature type="domain" description="Mce/MlaD" evidence="3">
    <location>
        <begin position="44"/>
        <end position="116"/>
    </location>
</feature>
<dbReference type="GO" id="GO:0005576">
    <property type="term" value="C:extracellular region"/>
    <property type="evidence" value="ECO:0007669"/>
    <property type="project" value="TreeGrafter"/>
</dbReference>
<dbReference type="PANTHER" id="PTHR33371">
    <property type="entry name" value="INTERMEMBRANE PHOSPHOLIPID TRANSPORT SYSTEM BINDING PROTEIN MLAD-RELATED"/>
    <property type="match status" value="1"/>
</dbReference>
<dbReference type="NCBIfam" id="TIGR00996">
    <property type="entry name" value="Mtu_fam_mce"/>
    <property type="match status" value="1"/>
</dbReference>
<evidence type="ECO:0000313" key="5">
    <source>
        <dbReference type="EMBL" id="KIU16937.1"/>
    </source>
</evidence>
<dbReference type="EMBL" id="JXST01000012">
    <property type="protein sequence ID" value="KIU16937.1"/>
    <property type="molecule type" value="Genomic_DNA"/>
</dbReference>
<dbReference type="InterPro" id="IPR024516">
    <property type="entry name" value="Mce_C"/>
</dbReference>
<proteinExistence type="predicted"/>
<dbReference type="PATRIC" id="fig|280871.6.peg.2132"/>
<evidence type="ECO:0000256" key="2">
    <source>
        <dbReference type="SAM" id="Phobius"/>
    </source>
</evidence>
<evidence type="ECO:0000313" key="6">
    <source>
        <dbReference type="Proteomes" id="UP000032221"/>
    </source>
</evidence>
<dbReference type="InterPro" id="IPR052336">
    <property type="entry name" value="MlaD_Phospholipid_Transporter"/>
</dbReference>
<keyword evidence="2" id="KW-0812">Transmembrane</keyword>
<keyword evidence="2" id="KW-0472">Membrane</keyword>
<feature type="compositionally biased region" description="Pro residues" evidence="1">
    <location>
        <begin position="489"/>
        <end position="507"/>
    </location>
</feature>
<name>A0A0D1LEQ6_9MYCO</name>
<evidence type="ECO:0000259" key="4">
    <source>
        <dbReference type="Pfam" id="PF11887"/>
    </source>
</evidence>
<evidence type="ECO:0000259" key="3">
    <source>
        <dbReference type="Pfam" id="PF02470"/>
    </source>
</evidence>
<feature type="compositionally biased region" description="Pro residues" evidence="1">
    <location>
        <begin position="517"/>
        <end position="529"/>
    </location>
</feature>
<dbReference type="STRING" id="280871.TL10_10295"/>